<reference evidence="1 2" key="1">
    <citation type="submission" date="2022-05" db="EMBL/GenBank/DDBJ databases">
        <title>Genome Sequencing of Bee-Associated Microbes.</title>
        <authorList>
            <person name="Dunlap C."/>
        </authorList>
    </citation>
    <scope>NUCLEOTIDE SEQUENCE [LARGE SCALE GENOMIC DNA]</scope>
    <source>
        <strain evidence="1 2">NRRL BD-083</strain>
    </source>
</reference>
<name>A0ABT4EWL1_9BACI</name>
<keyword evidence="2" id="KW-1185">Reference proteome</keyword>
<accession>A0ABT4EWL1</accession>
<comment type="caution">
    <text evidence="1">The sequence shown here is derived from an EMBL/GenBank/DDBJ whole genome shotgun (WGS) entry which is preliminary data.</text>
</comment>
<evidence type="ECO:0000313" key="2">
    <source>
        <dbReference type="Proteomes" id="UP001527052"/>
    </source>
</evidence>
<gene>
    <name evidence="1" type="ORF">M5W82_24645</name>
</gene>
<dbReference type="EMBL" id="JAMDLZ010000077">
    <property type="protein sequence ID" value="MCY9550060.1"/>
    <property type="molecule type" value="Genomic_DNA"/>
</dbReference>
<dbReference type="Proteomes" id="UP001527052">
    <property type="component" value="Unassembled WGS sequence"/>
</dbReference>
<proteinExistence type="predicted"/>
<sequence length="149" mass="17396">MICRTQGSYSEALTRGITYQVIDINNDKEMVRIKCDNGRLSWFPLYHFNMNSEDVIDLISWKFDDEVSNDANETNWIEISLKMSDGSERWCILYTPERLRNCLQQPNVYPTGLHIKHMIVVKSYNVEDIQSVLDYLNQEDELIGATLPL</sequence>
<protein>
    <submittedName>
        <fullName evidence="1">Uncharacterized protein</fullName>
    </submittedName>
</protein>
<dbReference type="RefSeq" id="WP_268639935.1">
    <property type="nucleotide sequence ID" value="NZ_JAMDLZ010000077.1"/>
</dbReference>
<evidence type="ECO:0000313" key="1">
    <source>
        <dbReference type="EMBL" id="MCY9550060.1"/>
    </source>
</evidence>
<organism evidence="1 2">
    <name type="scientific">Lysinibacillus xylanilyticus</name>
    <dbReference type="NCBI Taxonomy" id="582475"/>
    <lineage>
        <taxon>Bacteria</taxon>
        <taxon>Bacillati</taxon>
        <taxon>Bacillota</taxon>
        <taxon>Bacilli</taxon>
        <taxon>Bacillales</taxon>
        <taxon>Bacillaceae</taxon>
        <taxon>Lysinibacillus</taxon>
    </lineage>
</organism>